<dbReference type="InterPro" id="IPR015943">
    <property type="entry name" value="WD40/YVTN_repeat-like_dom_sf"/>
</dbReference>
<dbReference type="Gene3D" id="2.130.10.10">
    <property type="entry name" value="YVTN repeat-like/Quinoprotein amine dehydrogenase"/>
    <property type="match status" value="1"/>
</dbReference>
<feature type="compositionally biased region" description="Polar residues" evidence="1">
    <location>
        <begin position="204"/>
        <end position="214"/>
    </location>
</feature>
<evidence type="ECO:0000313" key="2">
    <source>
        <dbReference type="EMBL" id="KAK1441878.1"/>
    </source>
</evidence>
<dbReference type="InterPro" id="IPR036322">
    <property type="entry name" value="WD40_repeat_dom_sf"/>
</dbReference>
<keyword evidence="3" id="KW-1185">Reference proteome</keyword>
<reference evidence="2" key="1">
    <citation type="submission" date="2023-08" db="EMBL/GenBank/DDBJ databases">
        <title>Draft sequence of the Babesia gibsoni genome.</title>
        <authorList>
            <person name="Yamagishi J.Y."/>
            <person name="Xuan X.X."/>
        </authorList>
    </citation>
    <scope>NUCLEOTIDE SEQUENCE</scope>
    <source>
        <strain evidence="2">Azabu</strain>
    </source>
</reference>
<evidence type="ECO:0000313" key="3">
    <source>
        <dbReference type="Proteomes" id="UP001230268"/>
    </source>
</evidence>
<feature type="region of interest" description="Disordered" evidence="1">
    <location>
        <begin position="42"/>
        <end position="61"/>
    </location>
</feature>
<accession>A0AAD8LLZ4</accession>
<feature type="region of interest" description="Disordered" evidence="1">
    <location>
        <begin position="409"/>
        <end position="467"/>
    </location>
</feature>
<organism evidence="2 3">
    <name type="scientific">Babesia gibsoni</name>
    <dbReference type="NCBI Taxonomy" id="33632"/>
    <lineage>
        <taxon>Eukaryota</taxon>
        <taxon>Sar</taxon>
        <taxon>Alveolata</taxon>
        <taxon>Apicomplexa</taxon>
        <taxon>Aconoidasida</taxon>
        <taxon>Piroplasmida</taxon>
        <taxon>Babesiidae</taxon>
        <taxon>Babesia</taxon>
    </lineage>
</organism>
<protein>
    <submittedName>
        <fullName evidence="2">Uncharacterized protein</fullName>
    </submittedName>
</protein>
<feature type="compositionally biased region" description="Low complexity" evidence="1">
    <location>
        <begin position="457"/>
        <end position="467"/>
    </location>
</feature>
<sequence>MEFSVMAASFLQPNMLLCGSVEGDMCVVDTYRRMKYRNNAEDAFSSREEDAEEPSDLGTSTWKQSKEELEDLILEKYPKLFRYGIVCIEYHPRLPSLIAVGLTDGTVHLLFLEGENLKLKKTISVFKFNDAINQITWLLVDAVKDTQNNYKLHSTALIDRIWKTLSKSSYHSVLVARSGEDVRFTVVEPKFVIRSVFTNEPVTSNKKQSITRSNGAEEGIPENAPSDDKDGLCNSNDEAAKCNNEENSVWLMFNMKWPLPEYFEKELEYNTLTNFCRVKESLCIMRHIAGQAYMDVYIPEDFEDDVVFSKFTTRMVFHVEGSPTFVDISPKQYNQTDRYLGTNNKYLFNIKGEKCINSIGEFIAIGTDKGHLYATSMLHIYNSAYFNIVPLTKSSHTDESVANGVSLQSNIGSADEGDTGSVGPEGSHNDDDECETSEGVETENADNTDHADDEGRSNCSGSSSMQCSNVDDNSIVAELEMSSYFIGSPILKVKWATIWNDITRDPFYISPSHCCCTDDITFLLSVVTTHFVTLMRLCKEDGVLSICSCKKLDTQCSCIQWIERTIPNDMALWMWTHDGMQGLECHHSTVALSN</sequence>
<proteinExistence type="predicted"/>
<feature type="compositionally biased region" description="Acidic residues" evidence="1">
    <location>
        <begin position="430"/>
        <end position="446"/>
    </location>
</feature>
<feature type="region of interest" description="Disordered" evidence="1">
    <location>
        <begin position="204"/>
        <end position="232"/>
    </location>
</feature>
<name>A0AAD8LLZ4_BABGI</name>
<evidence type="ECO:0000256" key="1">
    <source>
        <dbReference type="SAM" id="MobiDB-lite"/>
    </source>
</evidence>
<feature type="compositionally biased region" description="Basic and acidic residues" evidence="1">
    <location>
        <begin position="447"/>
        <end position="456"/>
    </location>
</feature>
<dbReference type="AlphaFoldDB" id="A0AAD8LLZ4"/>
<comment type="caution">
    <text evidence="2">The sequence shown here is derived from an EMBL/GenBank/DDBJ whole genome shotgun (WGS) entry which is preliminary data.</text>
</comment>
<dbReference type="EMBL" id="JAVEPI010000005">
    <property type="protein sequence ID" value="KAK1441878.1"/>
    <property type="molecule type" value="Genomic_DNA"/>
</dbReference>
<dbReference type="SUPFAM" id="SSF50978">
    <property type="entry name" value="WD40 repeat-like"/>
    <property type="match status" value="1"/>
</dbReference>
<gene>
    <name evidence="2" type="ORF">BgAZ_502100</name>
</gene>
<dbReference type="Proteomes" id="UP001230268">
    <property type="component" value="Unassembled WGS sequence"/>
</dbReference>